<dbReference type="GO" id="GO:0004519">
    <property type="term" value="F:endonuclease activity"/>
    <property type="evidence" value="ECO:0007669"/>
    <property type="project" value="UniProtKB-KW"/>
</dbReference>
<evidence type="ECO:0000256" key="1">
    <source>
        <dbReference type="ARBA" id="ARBA00022722"/>
    </source>
</evidence>
<dbReference type="SUPFAM" id="SSF48537">
    <property type="entry name" value="Phospholipase C/P1 nuclease"/>
    <property type="match status" value="1"/>
</dbReference>
<dbReference type="InterPro" id="IPR003154">
    <property type="entry name" value="S1/P1nuclease"/>
</dbReference>
<dbReference type="EMBL" id="JABSNO010000008">
    <property type="protein sequence ID" value="NRS92352.1"/>
    <property type="molecule type" value="Genomic_DNA"/>
</dbReference>
<protein>
    <recommendedName>
        <fullName evidence="10">S1/P1 nuclease</fullName>
    </recommendedName>
</protein>
<keyword evidence="6" id="KW-0325">Glycoprotein</keyword>
<keyword evidence="9" id="KW-1185">Reference proteome</keyword>
<dbReference type="GO" id="GO:0006308">
    <property type="term" value="P:DNA catabolic process"/>
    <property type="evidence" value="ECO:0007669"/>
    <property type="project" value="InterPro"/>
</dbReference>
<keyword evidence="2" id="KW-0479">Metal-binding</keyword>
<evidence type="ECO:0000256" key="5">
    <source>
        <dbReference type="ARBA" id="ARBA00023157"/>
    </source>
</evidence>
<proteinExistence type="predicted"/>
<evidence type="ECO:0000256" key="3">
    <source>
        <dbReference type="ARBA" id="ARBA00022759"/>
    </source>
</evidence>
<feature type="chain" id="PRO_5035227127" description="S1/P1 nuclease" evidence="7">
    <location>
        <begin position="24"/>
        <end position="259"/>
    </location>
</feature>
<dbReference type="GO" id="GO:0003676">
    <property type="term" value="F:nucleic acid binding"/>
    <property type="evidence" value="ECO:0007669"/>
    <property type="project" value="InterPro"/>
</dbReference>
<reference evidence="8" key="1">
    <citation type="submission" date="2020-05" db="EMBL/GenBank/DDBJ databases">
        <title>Genomic Encyclopedia of Type Strains, Phase IV (KMG-V): Genome sequencing to study the core and pangenomes of soil and plant-associated prokaryotes.</title>
        <authorList>
            <person name="Whitman W."/>
        </authorList>
    </citation>
    <scope>NUCLEOTIDE SEQUENCE</scope>
    <source>
        <strain evidence="8">16F</strain>
    </source>
</reference>
<evidence type="ECO:0000256" key="4">
    <source>
        <dbReference type="ARBA" id="ARBA00022801"/>
    </source>
</evidence>
<dbReference type="GO" id="GO:0046872">
    <property type="term" value="F:metal ion binding"/>
    <property type="evidence" value="ECO:0007669"/>
    <property type="project" value="UniProtKB-KW"/>
</dbReference>
<dbReference type="RefSeq" id="WP_173778960.1">
    <property type="nucleotide sequence ID" value="NZ_JABSNO010000008.1"/>
</dbReference>
<dbReference type="PANTHER" id="PTHR33146">
    <property type="entry name" value="ENDONUCLEASE 4"/>
    <property type="match status" value="1"/>
</dbReference>
<evidence type="ECO:0000256" key="6">
    <source>
        <dbReference type="ARBA" id="ARBA00023180"/>
    </source>
</evidence>
<evidence type="ECO:0000256" key="2">
    <source>
        <dbReference type="ARBA" id="ARBA00022723"/>
    </source>
</evidence>
<dbReference type="Pfam" id="PF02265">
    <property type="entry name" value="S1-P1_nuclease"/>
    <property type="match status" value="1"/>
</dbReference>
<dbReference type="Proteomes" id="UP000610746">
    <property type="component" value="Unassembled WGS sequence"/>
</dbReference>
<evidence type="ECO:0000313" key="8">
    <source>
        <dbReference type="EMBL" id="NRS92352.1"/>
    </source>
</evidence>
<feature type="signal peptide" evidence="7">
    <location>
        <begin position="1"/>
        <end position="23"/>
    </location>
</feature>
<keyword evidence="4" id="KW-0378">Hydrolase</keyword>
<keyword evidence="5" id="KW-1015">Disulfide bond</keyword>
<sequence>MNKFFKKISSIFIVLFSTQMVFAWSQTGHRVIGEVAANNLKHRTLRKINKITNYESLANMSTFGDEIKSDDRYKKFYSWHFVNFKENEKYNEATKNPEGDLYQAINFCVATLKDKNTSLEDQKFYLKMLIHFVGDLHQPLHVGHEEDKGGNDIKVSWFGKSSNLHRVWDGDMIDDFGMSYTELTDNLPYANKSQKVELQKGSVLDWVYESQILAATVYSSAKMDEKLSYKYSYVYLPVVKNQLQKGGLRLAKILDEIYG</sequence>
<keyword evidence="1" id="KW-0540">Nuclease</keyword>
<name>A0A8J8G9D2_9FLAO</name>
<dbReference type="AlphaFoldDB" id="A0A8J8G9D2"/>
<dbReference type="Gene3D" id="1.10.575.10">
    <property type="entry name" value="P1 Nuclease"/>
    <property type="match status" value="1"/>
</dbReference>
<comment type="caution">
    <text evidence="8">The sequence shown here is derived from an EMBL/GenBank/DDBJ whole genome shotgun (WGS) entry which is preliminary data.</text>
</comment>
<keyword evidence="7" id="KW-0732">Signal</keyword>
<keyword evidence="3" id="KW-0255">Endonuclease</keyword>
<accession>A0A8J8G9D2</accession>
<evidence type="ECO:0000313" key="9">
    <source>
        <dbReference type="Proteomes" id="UP000610746"/>
    </source>
</evidence>
<dbReference type="InterPro" id="IPR008947">
    <property type="entry name" value="PLipase_C/P1_nuclease_dom_sf"/>
</dbReference>
<dbReference type="PANTHER" id="PTHR33146:SF26">
    <property type="entry name" value="ENDONUCLEASE 4"/>
    <property type="match status" value="1"/>
</dbReference>
<evidence type="ECO:0008006" key="10">
    <source>
        <dbReference type="Google" id="ProtNLM"/>
    </source>
</evidence>
<dbReference type="CDD" id="cd11010">
    <property type="entry name" value="S1-P1_nuclease"/>
    <property type="match status" value="1"/>
</dbReference>
<organism evidence="8 9">
    <name type="scientific">Frigoriflavimonas asaccharolytica</name>
    <dbReference type="NCBI Taxonomy" id="2735899"/>
    <lineage>
        <taxon>Bacteria</taxon>
        <taxon>Pseudomonadati</taxon>
        <taxon>Bacteroidota</taxon>
        <taxon>Flavobacteriia</taxon>
        <taxon>Flavobacteriales</taxon>
        <taxon>Weeksellaceae</taxon>
        <taxon>Frigoriflavimonas</taxon>
    </lineage>
</organism>
<gene>
    <name evidence="8" type="ORF">HNQ03_001420</name>
</gene>
<dbReference type="GO" id="GO:0016788">
    <property type="term" value="F:hydrolase activity, acting on ester bonds"/>
    <property type="evidence" value="ECO:0007669"/>
    <property type="project" value="InterPro"/>
</dbReference>
<evidence type="ECO:0000256" key="7">
    <source>
        <dbReference type="SAM" id="SignalP"/>
    </source>
</evidence>